<dbReference type="GO" id="GO:0004756">
    <property type="term" value="F:selenide, water dikinase activity"/>
    <property type="evidence" value="ECO:0007669"/>
    <property type="project" value="TreeGrafter"/>
</dbReference>
<evidence type="ECO:0000256" key="5">
    <source>
        <dbReference type="ARBA" id="ARBA00023266"/>
    </source>
</evidence>
<dbReference type="CDD" id="cd02195">
    <property type="entry name" value="SelD"/>
    <property type="match status" value="1"/>
</dbReference>
<comment type="caution">
    <text evidence="8">The sequence shown here is derived from an EMBL/GenBank/DDBJ whole genome shotgun (WGS) entry which is preliminary data.</text>
</comment>
<dbReference type="EMBL" id="PGVD01000036">
    <property type="protein sequence ID" value="PLR95808.1"/>
    <property type="molecule type" value="Genomic_DNA"/>
</dbReference>
<reference evidence="9 11" key="2">
    <citation type="submission" date="2017-12" db="EMBL/GenBank/DDBJ databases">
        <title>Comparative Functional Genomics of Dry Heat Resistant strains isolated from the Viking Spacecraft.</title>
        <authorList>
            <person name="Seuylemezian A."/>
            <person name="Cooper K."/>
            <person name="Vaishampayan P."/>
        </authorList>
    </citation>
    <scope>NUCLEOTIDE SEQUENCE [LARGE SCALE GENOMIC DNA]</scope>
    <source>
        <strain evidence="9 11">ATCC 29669</strain>
    </source>
</reference>
<organism evidence="8 10">
    <name type="scientific">Bacillus canaveralius</name>
    <dbReference type="NCBI Taxonomy" id="1403243"/>
    <lineage>
        <taxon>Bacteria</taxon>
        <taxon>Bacillati</taxon>
        <taxon>Bacillota</taxon>
        <taxon>Bacilli</taxon>
        <taxon>Bacillales</taxon>
        <taxon>Bacillaceae</taxon>
        <taxon>Bacillus</taxon>
    </lineage>
</organism>
<dbReference type="Gene3D" id="3.30.1330.10">
    <property type="entry name" value="PurM-like, N-terminal domain"/>
    <property type="match status" value="1"/>
</dbReference>
<keyword evidence="2" id="KW-0547">Nucleotide-binding</keyword>
<dbReference type="SUPFAM" id="SSF55326">
    <property type="entry name" value="PurM N-terminal domain-like"/>
    <property type="match status" value="1"/>
</dbReference>
<keyword evidence="5" id="KW-0711">Selenium</keyword>
<gene>
    <name evidence="8" type="primary">selD</name>
    <name evidence="8" type="ORF">CU635_05290</name>
    <name evidence="9" type="ORF">CVD25_13535</name>
</gene>
<dbReference type="RefSeq" id="WP_101576141.1">
    <property type="nucleotide sequence ID" value="NZ_PGVA01000010.1"/>
</dbReference>
<evidence type="ECO:0000313" key="8">
    <source>
        <dbReference type="EMBL" id="PLR84906.1"/>
    </source>
</evidence>
<dbReference type="SUPFAM" id="SSF56042">
    <property type="entry name" value="PurM C-terminal domain-like"/>
    <property type="match status" value="1"/>
</dbReference>
<evidence type="ECO:0000259" key="6">
    <source>
        <dbReference type="Pfam" id="PF00586"/>
    </source>
</evidence>
<dbReference type="PANTHER" id="PTHR10256">
    <property type="entry name" value="SELENIDE, WATER DIKINASE"/>
    <property type="match status" value="1"/>
</dbReference>
<evidence type="ECO:0000256" key="1">
    <source>
        <dbReference type="ARBA" id="ARBA00022679"/>
    </source>
</evidence>
<evidence type="ECO:0000313" key="10">
    <source>
        <dbReference type="Proteomes" id="UP000234951"/>
    </source>
</evidence>
<evidence type="ECO:0000259" key="7">
    <source>
        <dbReference type="Pfam" id="PF02769"/>
    </source>
</evidence>
<name>A0A2N5GPZ5_9BACI</name>
<feature type="domain" description="PurM-like N-terminal" evidence="6">
    <location>
        <begin position="34"/>
        <end position="131"/>
    </location>
</feature>
<protein>
    <submittedName>
        <fullName evidence="8">Selenide, water dikinase SelD</fullName>
    </submittedName>
</protein>
<keyword evidence="4" id="KW-0067">ATP-binding</keyword>
<dbReference type="InterPro" id="IPR010918">
    <property type="entry name" value="PurM-like_C_dom"/>
</dbReference>
<dbReference type="Gene3D" id="3.90.650.10">
    <property type="entry name" value="PurM-like C-terminal domain"/>
    <property type="match status" value="1"/>
</dbReference>
<dbReference type="PIRSF" id="PIRSF036407">
    <property type="entry name" value="Selenphspht_syn"/>
    <property type="match status" value="1"/>
</dbReference>
<dbReference type="EMBL" id="PGVA01000010">
    <property type="protein sequence ID" value="PLR84906.1"/>
    <property type="molecule type" value="Genomic_DNA"/>
</dbReference>
<dbReference type="InterPro" id="IPR036921">
    <property type="entry name" value="PurM-like_N_sf"/>
</dbReference>
<sequence>MRSSDLTQVLRNIPSSKDKNIIARIGEDVFAFEHTNGTIVQSVDIITPVVDDPYQFGAIAVANALSDIYAKGGIPKYGLNIIEFPISSLPLSYLEEMIKGGRDKALEAGVSIVGGHTIDDSPKYGFAVTGFIPEGANFISKSGAMPGDLVFLTKPLGIGIYTTAIDQKLASVEQMEEVVSLMMKLNHDASKAFRKVQINACTDVTGFGLVGHLTDVAEKSNISIELYNDQIAFLPEVFQLIENGAVPEGILKNHYSFHKNVKHLTSLSREEEYLLYDPQTSGGLLIFVSPAESENLLQEFEKNNVTAFHIGKVVEARDARIETKNTIK</sequence>
<keyword evidence="11" id="KW-1185">Reference proteome</keyword>
<dbReference type="AlphaFoldDB" id="A0A2N5GPZ5"/>
<dbReference type="Pfam" id="PF00586">
    <property type="entry name" value="AIRS"/>
    <property type="match status" value="1"/>
</dbReference>
<dbReference type="NCBIfam" id="TIGR00476">
    <property type="entry name" value="selD"/>
    <property type="match status" value="1"/>
</dbReference>
<evidence type="ECO:0000256" key="2">
    <source>
        <dbReference type="ARBA" id="ARBA00022741"/>
    </source>
</evidence>
<evidence type="ECO:0000256" key="3">
    <source>
        <dbReference type="ARBA" id="ARBA00022777"/>
    </source>
</evidence>
<dbReference type="OrthoDB" id="9772934at2"/>
<keyword evidence="3 8" id="KW-0418">Kinase</keyword>
<dbReference type="GO" id="GO:0016260">
    <property type="term" value="P:selenocysteine biosynthetic process"/>
    <property type="evidence" value="ECO:0007669"/>
    <property type="project" value="TreeGrafter"/>
</dbReference>
<dbReference type="GO" id="GO:0005524">
    <property type="term" value="F:ATP binding"/>
    <property type="evidence" value="ECO:0007669"/>
    <property type="project" value="UniProtKB-KW"/>
</dbReference>
<reference evidence="8 10" key="1">
    <citation type="submission" date="2017-11" db="EMBL/GenBank/DDBJ databases">
        <title>Comparitive Functional Genomics of Dry Heat Resistant strains isolated from the Viking Spacecraft.</title>
        <authorList>
            <person name="Seuylemezian A."/>
            <person name="Cooper K."/>
            <person name="Vaishampayan P."/>
        </authorList>
    </citation>
    <scope>NUCLEOTIDE SEQUENCE [LARGE SCALE GENOMIC DNA]</scope>
    <source>
        <strain evidence="8 10">M4.6</strain>
    </source>
</reference>
<evidence type="ECO:0000256" key="4">
    <source>
        <dbReference type="ARBA" id="ARBA00022840"/>
    </source>
</evidence>
<dbReference type="GO" id="GO:0005737">
    <property type="term" value="C:cytoplasm"/>
    <property type="evidence" value="ECO:0007669"/>
    <property type="project" value="TreeGrafter"/>
</dbReference>
<feature type="domain" description="PurM-like C-terminal" evidence="7">
    <location>
        <begin position="146"/>
        <end position="321"/>
    </location>
</feature>
<dbReference type="InterPro" id="IPR016188">
    <property type="entry name" value="PurM-like_N"/>
</dbReference>
<proteinExistence type="predicted"/>
<keyword evidence="1" id="KW-0808">Transferase</keyword>
<evidence type="ECO:0000313" key="11">
    <source>
        <dbReference type="Proteomes" id="UP000235114"/>
    </source>
</evidence>
<accession>A0A2N5GPZ5</accession>
<dbReference type="InterPro" id="IPR004536">
    <property type="entry name" value="SPS/SelD"/>
</dbReference>
<dbReference type="Pfam" id="PF02769">
    <property type="entry name" value="AIRS_C"/>
    <property type="match status" value="1"/>
</dbReference>
<dbReference type="Proteomes" id="UP000235114">
    <property type="component" value="Unassembled WGS sequence"/>
</dbReference>
<evidence type="ECO:0000313" key="9">
    <source>
        <dbReference type="EMBL" id="PLR95808.1"/>
    </source>
</evidence>
<dbReference type="PANTHER" id="PTHR10256:SF0">
    <property type="entry name" value="INACTIVE SELENIDE, WATER DIKINASE-LIKE PROTEIN-RELATED"/>
    <property type="match status" value="1"/>
</dbReference>
<dbReference type="InterPro" id="IPR036676">
    <property type="entry name" value="PurM-like_C_sf"/>
</dbReference>
<dbReference type="Proteomes" id="UP000234951">
    <property type="component" value="Unassembled WGS sequence"/>
</dbReference>